<proteinExistence type="predicted"/>
<accession>A0ABU0JS01</accession>
<sequence>MEDQKKEKVNETKEGHTIGTTIDTLRMKKRSKSNNMIYIVNKFLG</sequence>
<name>A0ABU0JS01_HATLI</name>
<organism evidence="1 2">
    <name type="scientific">Hathewaya limosa</name>
    <name type="common">Clostridium limosum</name>
    <dbReference type="NCBI Taxonomy" id="1536"/>
    <lineage>
        <taxon>Bacteria</taxon>
        <taxon>Bacillati</taxon>
        <taxon>Bacillota</taxon>
        <taxon>Clostridia</taxon>
        <taxon>Eubacteriales</taxon>
        <taxon>Clostridiaceae</taxon>
        <taxon>Hathewaya</taxon>
    </lineage>
</organism>
<dbReference type="Proteomes" id="UP001224418">
    <property type="component" value="Unassembled WGS sequence"/>
</dbReference>
<gene>
    <name evidence="1" type="ORF">QOZ93_001625</name>
</gene>
<dbReference type="EMBL" id="JAUSWN010000012">
    <property type="protein sequence ID" value="MDQ0479883.1"/>
    <property type="molecule type" value="Genomic_DNA"/>
</dbReference>
<comment type="caution">
    <text evidence="1">The sequence shown here is derived from an EMBL/GenBank/DDBJ whole genome shotgun (WGS) entry which is preliminary data.</text>
</comment>
<protein>
    <submittedName>
        <fullName evidence="1">Uncharacterized protein</fullName>
    </submittedName>
</protein>
<evidence type="ECO:0000313" key="1">
    <source>
        <dbReference type="EMBL" id="MDQ0479883.1"/>
    </source>
</evidence>
<evidence type="ECO:0000313" key="2">
    <source>
        <dbReference type="Proteomes" id="UP001224418"/>
    </source>
</evidence>
<dbReference type="RefSeq" id="WP_162630403.1">
    <property type="nucleotide sequence ID" value="NZ_BAAACJ010000037.1"/>
</dbReference>
<reference evidence="1 2" key="1">
    <citation type="submission" date="2023-07" db="EMBL/GenBank/DDBJ databases">
        <title>Genomic Encyclopedia of Type Strains, Phase IV (KMG-IV): sequencing the most valuable type-strain genomes for metagenomic binning, comparative biology and taxonomic classification.</title>
        <authorList>
            <person name="Goeker M."/>
        </authorList>
    </citation>
    <scope>NUCLEOTIDE SEQUENCE [LARGE SCALE GENOMIC DNA]</scope>
    <source>
        <strain evidence="1 2">DSM 1400</strain>
    </source>
</reference>
<keyword evidence="2" id="KW-1185">Reference proteome</keyword>